<dbReference type="AlphaFoldDB" id="A0A1G2MI95"/>
<feature type="transmembrane region" description="Helical" evidence="1">
    <location>
        <begin position="109"/>
        <end position="132"/>
    </location>
</feature>
<sequence>MIGLLLAVSSSVFGEVSDIIGKSSIQKHRASVYTVGFLTLIFGIIFFSINALLRGVFIFSPESLPTLTLRIILEIILSVITITALGRANRSTFGFVRTLTIPLLFVVDLIMGYSVGGFQMFGMFLISAVVLFVSLSKKVDKRGIGLLFFSATLPVATISLYKYDINNFNSVEAEQIIVSFCLLIFFCGAAILKAKENPFAYLKKPRFILQATMSGLASAVGGFAYAFLAPSVATTALRAGSVLSATLSGDFYFKEKHRLLKIAIATGIIGGLFFLV</sequence>
<evidence type="ECO:0008006" key="4">
    <source>
        <dbReference type="Google" id="ProtNLM"/>
    </source>
</evidence>
<keyword evidence="1" id="KW-0812">Transmembrane</keyword>
<name>A0A1G2MI95_9BACT</name>
<organism evidence="2 3">
    <name type="scientific">Candidatus Taylorbacteria bacterium RIFCSPHIGHO2_02_FULL_43_32b</name>
    <dbReference type="NCBI Taxonomy" id="1802306"/>
    <lineage>
        <taxon>Bacteria</taxon>
        <taxon>Candidatus Tayloriibacteriota</taxon>
    </lineage>
</organism>
<feature type="transmembrane region" description="Helical" evidence="1">
    <location>
        <begin position="30"/>
        <end position="59"/>
    </location>
</feature>
<dbReference type="EMBL" id="MHRK01000029">
    <property type="protein sequence ID" value="OHA23616.1"/>
    <property type="molecule type" value="Genomic_DNA"/>
</dbReference>
<feature type="transmembrane region" description="Helical" evidence="1">
    <location>
        <begin position="259"/>
        <end position="275"/>
    </location>
</feature>
<accession>A0A1G2MI95</accession>
<evidence type="ECO:0000313" key="3">
    <source>
        <dbReference type="Proteomes" id="UP000177130"/>
    </source>
</evidence>
<feature type="transmembrane region" description="Helical" evidence="1">
    <location>
        <begin position="207"/>
        <end position="229"/>
    </location>
</feature>
<evidence type="ECO:0000313" key="2">
    <source>
        <dbReference type="EMBL" id="OHA23616.1"/>
    </source>
</evidence>
<proteinExistence type="predicted"/>
<feature type="transmembrane region" description="Helical" evidence="1">
    <location>
        <begin position="71"/>
        <end position="89"/>
    </location>
</feature>
<protein>
    <recommendedName>
        <fullName evidence="4">EamA domain-containing protein</fullName>
    </recommendedName>
</protein>
<dbReference type="STRING" id="1802306.A3C72_01615"/>
<comment type="caution">
    <text evidence="2">The sequence shown here is derived from an EMBL/GenBank/DDBJ whole genome shotgun (WGS) entry which is preliminary data.</text>
</comment>
<feature type="transmembrane region" description="Helical" evidence="1">
    <location>
        <begin position="175"/>
        <end position="195"/>
    </location>
</feature>
<keyword evidence="1" id="KW-1133">Transmembrane helix</keyword>
<feature type="transmembrane region" description="Helical" evidence="1">
    <location>
        <begin position="144"/>
        <end position="163"/>
    </location>
</feature>
<gene>
    <name evidence="2" type="ORF">A3C72_01615</name>
</gene>
<reference evidence="2 3" key="1">
    <citation type="journal article" date="2016" name="Nat. Commun.">
        <title>Thousands of microbial genomes shed light on interconnected biogeochemical processes in an aquifer system.</title>
        <authorList>
            <person name="Anantharaman K."/>
            <person name="Brown C.T."/>
            <person name="Hug L.A."/>
            <person name="Sharon I."/>
            <person name="Castelle C.J."/>
            <person name="Probst A.J."/>
            <person name="Thomas B.C."/>
            <person name="Singh A."/>
            <person name="Wilkins M.J."/>
            <person name="Karaoz U."/>
            <person name="Brodie E.L."/>
            <person name="Williams K.H."/>
            <person name="Hubbard S.S."/>
            <person name="Banfield J.F."/>
        </authorList>
    </citation>
    <scope>NUCLEOTIDE SEQUENCE [LARGE SCALE GENOMIC DNA]</scope>
</reference>
<dbReference type="Proteomes" id="UP000177130">
    <property type="component" value="Unassembled WGS sequence"/>
</dbReference>
<keyword evidence="1" id="KW-0472">Membrane</keyword>
<evidence type="ECO:0000256" key="1">
    <source>
        <dbReference type="SAM" id="Phobius"/>
    </source>
</evidence>